<dbReference type="NCBIfam" id="TIGR00194">
    <property type="entry name" value="uvrC"/>
    <property type="match status" value="1"/>
</dbReference>
<evidence type="ECO:0000313" key="10">
    <source>
        <dbReference type="Proteomes" id="UP000032027"/>
    </source>
</evidence>
<reference evidence="10" key="1">
    <citation type="submission" date="2015-02" db="EMBL/GenBank/DDBJ databases">
        <title>Characterization of two novel Thaumarchaeota isolated from the Northern Adriatic Sea.</title>
        <authorList>
            <person name="Bayer B."/>
            <person name="Vojvoda J."/>
            <person name="Offre P."/>
            <person name="Srivastava A."/>
            <person name="Elisabeth N."/>
            <person name="Garcia J.A.L."/>
            <person name="Schleper C."/>
            <person name="Herndl G.J."/>
        </authorList>
    </citation>
    <scope>NUCLEOTIDE SEQUENCE [LARGE SCALE GENOMIC DNA]</scope>
    <source>
        <strain evidence="10">D3C</strain>
    </source>
</reference>
<dbReference type="InterPro" id="IPR000305">
    <property type="entry name" value="GIY-YIG_endonuc"/>
</dbReference>
<dbReference type="PROSITE" id="PS50165">
    <property type="entry name" value="UVRC"/>
    <property type="match status" value="1"/>
</dbReference>
<dbReference type="EMBL" id="CP010868">
    <property type="protein sequence ID" value="AJM92217.1"/>
    <property type="molecule type" value="Genomic_DNA"/>
</dbReference>
<feature type="domain" description="GIY-YIG" evidence="7">
    <location>
        <begin position="12"/>
        <end position="89"/>
    </location>
</feature>
<dbReference type="InterPro" id="IPR004791">
    <property type="entry name" value="UvrC"/>
</dbReference>
<protein>
    <submittedName>
        <fullName evidence="9">UvrABC system exinuclease protein, C subunit</fullName>
    </submittedName>
</protein>
<dbReference type="Gene3D" id="3.40.1440.10">
    <property type="entry name" value="GIY-YIG endonuclease"/>
    <property type="match status" value="1"/>
</dbReference>
<dbReference type="Proteomes" id="UP000032027">
    <property type="component" value="Chromosome"/>
</dbReference>
<dbReference type="FunFam" id="3.40.1440.10:FF:000001">
    <property type="entry name" value="UvrABC system protein C"/>
    <property type="match status" value="1"/>
</dbReference>
<dbReference type="GO" id="GO:0009380">
    <property type="term" value="C:excinuclease repair complex"/>
    <property type="evidence" value="ECO:0007669"/>
    <property type="project" value="InterPro"/>
</dbReference>
<dbReference type="Pfam" id="PF01541">
    <property type="entry name" value="GIY-YIG"/>
    <property type="match status" value="1"/>
</dbReference>
<dbReference type="SUPFAM" id="SSF82771">
    <property type="entry name" value="GIY-YIG endonuclease"/>
    <property type="match status" value="1"/>
</dbReference>
<evidence type="ECO:0000313" key="9">
    <source>
        <dbReference type="EMBL" id="AJM92217.1"/>
    </source>
</evidence>
<dbReference type="Gene3D" id="4.10.860.10">
    <property type="entry name" value="UVR domain"/>
    <property type="match status" value="1"/>
</dbReference>
<evidence type="ECO:0000259" key="8">
    <source>
        <dbReference type="PROSITE" id="PS50165"/>
    </source>
</evidence>
<dbReference type="InterPro" id="IPR001943">
    <property type="entry name" value="UVR_dom"/>
</dbReference>
<keyword evidence="1" id="KW-0963">Cytoplasm</keyword>
<evidence type="ECO:0000256" key="3">
    <source>
        <dbReference type="ARBA" id="ARBA00022769"/>
    </source>
</evidence>
<dbReference type="Pfam" id="PF22920">
    <property type="entry name" value="UvrC_RNaseH"/>
    <property type="match status" value="1"/>
</dbReference>
<feature type="domain" description="UvrC family homology region profile" evidence="8">
    <location>
        <begin position="288"/>
        <end position="464"/>
    </location>
</feature>
<dbReference type="InterPro" id="IPR038476">
    <property type="entry name" value="UvrC_RNase_H_dom_sf"/>
</dbReference>
<dbReference type="InterPro" id="IPR001162">
    <property type="entry name" value="UvrC_RNase_H_dom"/>
</dbReference>
<reference evidence="9 10" key="3">
    <citation type="journal article" date="2019" name="Int. J. Syst. Evol. Microbiol.">
        <title>Nitrosopumilus adriaticus sp. nov. and Nitrosopumilus piranensis sp. nov., two ammonia-oxidizing archaea from the Adriatic Sea and members of the class Nitrososphaeria.</title>
        <authorList>
            <person name="Bayer B."/>
            <person name="Vojvoda J."/>
            <person name="Reinthaler T."/>
            <person name="Reyes C."/>
            <person name="Pinto M."/>
            <person name="Herndl G.J."/>
        </authorList>
    </citation>
    <scope>NUCLEOTIDE SEQUENCE [LARGE SCALE GENOMIC DNA]</scope>
    <source>
        <strain evidence="9 10">D3C</strain>
    </source>
</reference>
<dbReference type="SMART" id="SM00465">
    <property type="entry name" value="GIYc"/>
    <property type="match status" value="1"/>
</dbReference>
<dbReference type="PROSITE" id="PS50164">
    <property type="entry name" value="GIY_YIG"/>
    <property type="match status" value="1"/>
</dbReference>
<dbReference type="GO" id="GO:0009381">
    <property type="term" value="F:excinuclease ABC activity"/>
    <property type="evidence" value="ECO:0007669"/>
    <property type="project" value="InterPro"/>
</dbReference>
<dbReference type="GO" id="GO:0006289">
    <property type="term" value="P:nucleotide-excision repair"/>
    <property type="evidence" value="ECO:0007669"/>
    <property type="project" value="InterPro"/>
</dbReference>
<keyword evidence="2" id="KW-0227">DNA damage</keyword>
<dbReference type="STRING" id="1582439.NPIRD3C_1005"/>
<reference evidence="9 10" key="2">
    <citation type="journal article" date="2016" name="ISME J.">
        <title>Physiological and genomic characterization of two novel marine thaumarchaeal strains indicates niche differentiation.</title>
        <authorList>
            <person name="Bayer B."/>
            <person name="Vojvoda J."/>
            <person name="Offre P."/>
            <person name="Alves R.J."/>
            <person name="Elisabeth N.H."/>
            <person name="Garcia J.A."/>
            <person name="Volland J.M."/>
            <person name="Srivastava A."/>
            <person name="Schleper C."/>
            <person name="Herndl G.J."/>
        </authorList>
    </citation>
    <scope>NUCLEOTIDE SEQUENCE [LARGE SCALE GENOMIC DNA]</scope>
    <source>
        <strain evidence="9 10">D3C</strain>
    </source>
</reference>
<evidence type="ECO:0000256" key="4">
    <source>
        <dbReference type="ARBA" id="ARBA00022881"/>
    </source>
</evidence>
<dbReference type="KEGG" id="nid:NPIRD3C_1005"/>
<dbReference type="Gene3D" id="3.30.420.340">
    <property type="entry name" value="UvrC, RNAse H endonuclease domain"/>
    <property type="match status" value="1"/>
</dbReference>
<dbReference type="InterPro" id="IPR050066">
    <property type="entry name" value="UvrABC_protein_C"/>
</dbReference>
<dbReference type="RefSeq" id="WP_148703102.1">
    <property type="nucleotide sequence ID" value="NZ_CP010868.1"/>
</dbReference>
<dbReference type="InterPro" id="IPR036876">
    <property type="entry name" value="UVR_dom_sf"/>
</dbReference>
<proteinExistence type="predicted"/>
<accession>A0A0C5CAL4</accession>
<evidence type="ECO:0000259" key="6">
    <source>
        <dbReference type="PROSITE" id="PS50151"/>
    </source>
</evidence>
<name>A0A0C5CAL4_9ARCH</name>
<dbReference type="GeneID" id="41600162"/>
<dbReference type="Pfam" id="PF02151">
    <property type="entry name" value="UVR"/>
    <property type="match status" value="1"/>
</dbReference>
<dbReference type="InterPro" id="IPR035901">
    <property type="entry name" value="GIY-YIG_endonuc_sf"/>
</dbReference>
<dbReference type="PATRIC" id="fig|1582439.9.peg.1034"/>
<dbReference type="CDD" id="cd10434">
    <property type="entry name" value="GIY-YIG_UvrC_Cho"/>
    <property type="match status" value="1"/>
</dbReference>
<dbReference type="InterPro" id="IPR047296">
    <property type="entry name" value="GIY-YIG_UvrC_Cho"/>
</dbReference>
<dbReference type="AlphaFoldDB" id="A0A0C5CAL4"/>
<dbReference type="PANTHER" id="PTHR30562:SF1">
    <property type="entry name" value="UVRABC SYSTEM PROTEIN C"/>
    <property type="match status" value="1"/>
</dbReference>
<evidence type="ECO:0000259" key="7">
    <source>
        <dbReference type="PROSITE" id="PS50164"/>
    </source>
</evidence>
<organism evidence="9 10">
    <name type="scientific">Nitrosopumilus piranensis</name>
    <dbReference type="NCBI Taxonomy" id="1582439"/>
    <lineage>
        <taxon>Archaea</taxon>
        <taxon>Nitrososphaerota</taxon>
        <taxon>Nitrososphaeria</taxon>
        <taxon>Nitrosopumilales</taxon>
        <taxon>Nitrosopumilaceae</taxon>
        <taxon>Nitrosopumilus</taxon>
    </lineage>
</organism>
<evidence type="ECO:0000256" key="1">
    <source>
        <dbReference type="ARBA" id="ARBA00022490"/>
    </source>
</evidence>
<dbReference type="HOGENOM" id="CLU_014841_3_2_2"/>
<dbReference type="PROSITE" id="PS50151">
    <property type="entry name" value="UVR"/>
    <property type="match status" value="1"/>
</dbReference>
<dbReference type="OrthoDB" id="121419at2157"/>
<sequence length="528" mass="60841">MTFNILQIIIPTDPGIYLMKDSDGKIIYIGKAKNLKKRVKSYFLKNQNYKTQKLVQNISDIEFVLTDNESEAFLLESNMIKKYRPRFNIELKDQQRYTYLRISDEKYPRLLVARRTRDGKFLGKGKTFGPFTQGSSKLLTIGALRKAFQIRICKTLPKKVCLEYHLGNCEGPCEFKDAQDRYPKHVAALEEVLKGKNQTKIFTKKLEEEMHQAADLQQFERAKDIRDTLIRLGSLQTKQKMEYVKNSDEEYFGIGIQDQSATVMNFRMINGVIRDSDKFFFDLVGDNSFSNFLFQYYSTHKIPKYIIVNELPENHDLLESLFSEQAGFSVKISIPTKGKKKDIVNLILKNIDLIHTKGGEPGLIELQEILHLPQTPNVIECFDISNHGEDFAVGSMAQFVNGKPNKSGYRKFKIKTVFGRDDFAMIGEIIKRRYYRLLEENSELPDLIVIDGGKGQLSAATKSLQSLGLKLPCISLAKENEEVYVPKNKKPIIIPKNKPSLKILQYARDETHRFGVTYNRIIRKNQIK</sequence>
<evidence type="ECO:0000256" key="2">
    <source>
        <dbReference type="ARBA" id="ARBA00022763"/>
    </source>
</evidence>
<keyword evidence="4" id="KW-0267">Excision nuclease</keyword>
<dbReference type="Pfam" id="PF08459">
    <property type="entry name" value="UvrC_RNaseH_dom"/>
    <property type="match status" value="1"/>
</dbReference>
<feature type="domain" description="UVR" evidence="6">
    <location>
        <begin position="200"/>
        <end position="235"/>
    </location>
</feature>
<evidence type="ECO:0000256" key="5">
    <source>
        <dbReference type="ARBA" id="ARBA00023204"/>
    </source>
</evidence>
<dbReference type="SUPFAM" id="SSF46600">
    <property type="entry name" value="C-terminal UvrC-binding domain of UvrB"/>
    <property type="match status" value="1"/>
</dbReference>
<keyword evidence="3" id="KW-0228">DNA excision</keyword>
<keyword evidence="10" id="KW-1185">Reference proteome</keyword>
<gene>
    <name evidence="9" type="primary">uvrC</name>
    <name evidence="9" type="ORF">NPIRD3C_1005</name>
</gene>
<dbReference type="PANTHER" id="PTHR30562">
    <property type="entry name" value="UVRC/OXIDOREDUCTASE"/>
    <property type="match status" value="1"/>
</dbReference>
<keyword evidence="5" id="KW-0234">DNA repair</keyword>